<dbReference type="EMBL" id="JACHMN010000002">
    <property type="protein sequence ID" value="MBB5870661.1"/>
    <property type="molecule type" value="Genomic_DNA"/>
</dbReference>
<evidence type="ECO:0008006" key="4">
    <source>
        <dbReference type="Google" id="ProtNLM"/>
    </source>
</evidence>
<comment type="caution">
    <text evidence="2">The sequence shown here is derived from an EMBL/GenBank/DDBJ whole genome shotgun (WGS) entry which is preliminary data.</text>
</comment>
<dbReference type="RefSeq" id="WP_184838188.1">
    <property type="nucleotide sequence ID" value="NZ_JACHMN010000002.1"/>
</dbReference>
<dbReference type="Proteomes" id="UP000587527">
    <property type="component" value="Unassembled WGS sequence"/>
</dbReference>
<sequence>MSHLLPGLVLNVGLLVALAGTSDLYLQRASAASAGGGIDMQGLGSTIGAPAAFFLIMVVLFIVVYYLQSVGYAAATYSVTRRAGGVPVTVGEALSYGLRRSPGLFGWTILFGLGIGLGFLACVLPGIYLFIAWAMFGPVLLFEGGNPLARSFRIFNGNRGQVLGRLAMTYLLVVAGGLVTSAVQFTLQAIGGGGIMSTQALPLAFGLASAVITLVLSVPIAIFQFGGVLLTYTEQRGIDGVDTRQLVAELG</sequence>
<protein>
    <recommendedName>
        <fullName evidence="4">Glycerophosphoryl diester phosphodiesterase membrane domain-containing protein</fullName>
    </recommendedName>
</protein>
<evidence type="ECO:0000313" key="2">
    <source>
        <dbReference type="EMBL" id="MBB5870661.1"/>
    </source>
</evidence>
<reference evidence="2 3" key="1">
    <citation type="submission" date="2020-08" db="EMBL/GenBank/DDBJ databases">
        <title>Sequencing the genomes of 1000 actinobacteria strains.</title>
        <authorList>
            <person name="Klenk H.-P."/>
        </authorList>
    </citation>
    <scope>NUCLEOTIDE SEQUENCE [LARGE SCALE GENOMIC DNA]</scope>
    <source>
        <strain evidence="2 3">DSM 45362</strain>
    </source>
</reference>
<feature type="transmembrane region" description="Helical" evidence="1">
    <location>
        <begin position="47"/>
        <end position="67"/>
    </location>
</feature>
<feature type="transmembrane region" description="Helical" evidence="1">
    <location>
        <begin position="127"/>
        <end position="149"/>
    </location>
</feature>
<accession>A0A841BV84</accession>
<feature type="transmembrane region" description="Helical" evidence="1">
    <location>
        <begin position="203"/>
        <end position="230"/>
    </location>
</feature>
<feature type="transmembrane region" description="Helical" evidence="1">
    <location>
        <begin position="170"/>
        <end position="191"/>
    </location>
</feature>
<proteinExistence type="predicted"/>
<keyword evidence="1" id="KW-1133">Transmembrane helix</keyword>
<organism evidence="2 3">
    <name type="scientific">Allocatelliglobosispora scoriae</name>
    <dbReference type="NCBI Taxonomy" id="643052"/>
    <lineage>
        <taxon>Bacteria</taxon>
        <taxon>Bacillati</taxon>
        <taxon>Actinomycetota</taxon>
        <taxon>Actinomycetes</taxon>
        <taxon>Micromonosporales</taxon>
        <taxon>Micromonosporaceae</taxon>
        <taxon>Allocatelliglobosispora</taxon>
    </lineage>
</organism>
<gene>
    <name evidence="2" type="ORF">F4553_004040</name>
</gene>
<keyword evidence="3" id="KW-1185">Reference proteome</keyword>
<evidence type="ECO:0000313" key="3">
    <source>
        <dbReference type="Proteomes" id="UP000587527"/>
    </source>
</evidence>
<evidence type="ECO:0000256" key="1">
    <source>
        <dbReference type="SAM" id="Phobius"/>
    </source>
</evidence>
<dbReference type="AlphaFoldDB" id="A0A841BV84"/>
<keyword evidence="1" id="KW-0472">Membrane</keyword>
<feature type="transmembrane region" description="Helical" evidence="1">
    <location>
        <begin position="104"/>
        <end position="121"/>
    </location>
</feature>
<keyword evidence="1" id="KW-0812">Transmembrane</keyword>
<name>A0A841BV84_9ACTN</name>